<evidence type="ECO:0000313" key="1">
    <source>
        <dbReference type="EMBL" id="MCI91340.1"/>
    </source>
</evidence>
<sequence length="51" mass="5696">MMITRPYSASPSDTTNTTSHPLSYFQESLVVLIRLKSNLLGPLPLRKFGDT</sequence>
<dbReference type="EMBL" id="LXQA011269399">
    <property type="protein sequence ID" value="MCI91340.1"/>
    <property type="molecule type" value="Genomic_DNA"/>
</dbReference>
<comment type="caution">
    <text evidence="1">The sequence shown here is derived from an EMBL/GenBank/DDBJ whole genome shotgun (WGS) entry which is preliminary data.</text>
</comment>
<feature type="non-terminal residue" evidence="1">
    <location>
        <position position="51"/>
    </location>
</feature>
<dbReference type="Proteomes" id="UP000265520">
    <property type="component" value="Unassembled WGS sequence"/>
</dbReference>
<keyword evidence="2" id="KW-1185">Reference proteome</keyword>
<dbReference type="AlphaFoldDB" id="A0A392VY08"/>
<evidence type="ECO:0000313" key="2">
    <source>
        <dbReference type="Proteomes" id="UP000265520"/>
    </source>
</evidence>
<organism evidence="1 2">
    <name type="scientific">Trifolium medium</name>
    <dbReference type="NCBI Taxonomy" id="97028"/>
    <lineage>
        <taxon>Eukaryota</taxon>
        <taxon>Viridiplantae</taxon>
        <taxon>Streptophyta</taxon>
        <taxon>Embryophyta</taxon>
        <taxon>Tracheophyta</taxon>
        <taxon>Spermatophyta</taxon>
        <taxon>Magnoliopsida</taxon>
        <taxon>eudicotyledons</taxon>
        <taxon>Gunneridae</taxon>
        <taxon>Pentapetalae</taxon>
        <taxon>rosids</taxon>
        <taxon>fabids</taxon>
        <taxon>Fabales</taxon>
        <taxon>Fabaceae</taxon>
        <taxon>Papilionoideae</taxon>
        <taxon>50 kb inversion clade</taxon>
        <taxon>NPAAA clade</taxon>
        <taxon>Hologalegina</taxon>
        <taxon>IRL clade</taxon>
        <taxon>Trifolieae</taxon>
        <taxon>Trifolium</taxon>
    </lineage>
</organism>
<reference evidence="1 2" key="1">
    <citation type="journal article" date="2018" name="Front. Plant Sci.">
        <title>Red Clover (Trifolium pratense) and Zigzag Clover (T. medium) - A Picture of Genomic Similarities and Differences.</title>
        <authorList>
            <person name="Dluhosova J."/>
            <person name="Istvanek J."/>
            <person name="Nedelnik J."/>
            <person name="Repkova J."/>
        </authorList>
    </citation>
    <scope>NUCLEOTIDE SEQUENCE [LARGE SCALE GENOMIC DNA]</scope>
    <source>
        <strain evidence="2">cv. 10/8</strain>
        <tissue evidence="1">Leaf</tissue>
    </source>
</reference>
<accession>A0A392VY08</accession>
<protein>
    <submittedName>
        <fullName evidence="1">Uncharacterized protein</fullName>
    </submittedName>
</protein>
<name>A0A392VY08_9FABA</name>
<proteinExistence type="predicted"/>